<evidence type="ECO:0000259" key="1">
    <source>
        <dbReference type="Pfam" id="PF13173"/>
    </source>
</evidence>
<gene>
    <name evidence="3" type="ORF">GU336_01485</name>
</gene>
<sequence>MIRRETYLTDLERLKDKRFIKVLTGVRRSGKSTLLALFQEQLITDQVSQTQIQSYNFEDLALADYLDYRKLYEKITDNLQADQMNYIFLDEIQMVPEFERVLDSLFVKENVDLYVTGSNAYMLSSELAPLLSGRYVELKVYPLSFVEFFNTLAGDKATVFQRYPEFGGFPYATEIPDELTYRDYISGIVNTVLIKDVLQRKQRSDATLVEQLAKYLTDSSGSLVTIKKIADTLTSMGQKTTSDTVSTYLSGFQEAYLFFRADRYDIAGKKYLSINSKYYPVDQSLRKVLLGNKRPNFGHRLEGVVYLELLRRGYQVFIGNIGEFKIDFVAQKNGVTEYYQVSLTVEDDRTYQREVRPFQSIQDNYRKILLTMDNGRYNQEGIEQLNIIDWLLAR</sequence>
<evidence type="ECO:0000259" key="2">
    <source>
        <dbReference type="Pfam" id="PF13635"/>
    </source>
</evidence>
<dbReference type="InterPro" id="IPR025420">
    <property type="entry name" value="DUF4143"/>
</dbReference>
<dbReference type="EMBL" id="CP047616">
    <property type="protein sequence ID" value="QIW52939.1"/>
    <property type="molecule type" value="Genomic_DNA"/>
</dbReference>
<dbReference type="InterPro" id="IPR041682">
    <property type="entry name" value="AAA_14"/>
</dbReference>
<protein>
    <submittedName>
        <fullName evidence="3">AAA family ATPase</fullName>
    </submittedName>
</protein>
<feature type="domain" description="AAA" evidence="1">
    <location>
        <begin position="19"/>
        <end position="148"/>
    </location>
</feature>
<evidence type="ECO:0000313" key="4">
    <source>
        <dbReference type="Proteomes" id="UP000501945"/>
    </source>
</evidence>
<dbReference type="AlphaFoldDB" id="A0A6H0UCC3"/>
<dbReference type="InterPro" id="IPR027417">
    <property type="entry name" value="P-loop_NTPase"/>
</dbReference>
<name>A0A6H0UCC3_9LACT</name>
<dbReference type="PANTHER" id="PTHR33295:SF20">
    <property type="entry name" value="ATPASE"/>
    <property type="match status" value="1"/>
</dbReference>
<dbReference type="SUPFAM" id="SSF52540">
    <property type="entry name" value="P-loop containing nucleoside triphosphate hydrolases"/>
    <property type="match status" value="1"/>
</dbReference>
<dbReference type="Pfam" id="PF13173">
    <property type="entry name" value="AAA_14"/>
    <property type="match status" value="1"/>
</dbReference>
<evidence type="ECO:0000313" key="3">
    <source>
        <dbReference type="EMBL" id="QIW52939.1"/>
    </source>
</evidence>
<feature type="domain" description="DUF4143" evidence="2">
    <location>
        <begin position="195"/>
        <end position="334"/>
    </location>
</feature>
<dbReference type="Proteomes" id="UP000501945">
    <property type="component" value="Chromosome"/>
</dbReference>
<dbReference type="Pfam" id="PF13635">
    <property type="entry name" value="DUF4143"/>
    <property type="match status" value="1"/>
</dbReference>
<proteinExistence type="predicted"/>
<accession>A0A6H0UCC3</accession>
<dbReference type="RefSeq" id="WP_167838304.1">
    <property type="nucleotide sequence ID" value="NZ_CP047616.1"/>
</dbReference>
<reference evidence="3 4" key="1">
    <citation type="submission" date="2019-12" db="EMBL/GenBank/DDBJ databases">
        <title>Whole genome sequences of Lactococcus raffinolactis strains isolated from sewage.</title>
        <authorList>
            <person name="Ybazeta G."/>
            <person name="Ross M."/>
            <person name="Brabant-Kirwan D."/>
            <person name="Saleh M."/>
            <person name="Dillon J.A."/>
            <person name="Splinter K."/>
            <person name="Nokhbeh R."/>
        </authorList>
    </citation>
    <scope>NUCLEOTIDE SEQUENCE [LARGE SCALE GENOMIC DNA]</scope>
    <source>
        <strain evidence="3 4">Lr_19_5</strain>
    </source>
</reference>
<dbReference type="PANTHER" id="PTHR33295">
    <property type="entry name" value="ATPASE"/>
    <property type="match status" value="1"/>
</dbReference>
<organism evidence="3 4">
    <name type="scientific">Pseudolactococcus raffinolactis</name>
    <dbReference type="NCBI Taxonomy" id="1366"/>
    <lineage>
        <taxon>Bacteria</taxon>
        <taxon>Bacillati</taxon>
        <taxon>Bacillota</taxon>
        <taxon>Bacilli</taxon>
        <taxon>Lactobacillales</taxon>
        <taxon>Streptococcaceae</taxon>
        <taxon>Pseudolactococcus</taxon>
    </lineage>
</organism>